<comment type="caution">
    <text evidence="1">The sequence shown here is derived from an EMBL/GenBank/DDBJ whole genome shotgun (WGS) entry which is preliminary data.</text>
</comment>
<evidence type="ECO:0000313" key="2">
    <source>
        <dbReference type="Proteomes" id="UP000257039"/>
    </source>
</evidence>
<sequence>MLRNLSFIGVLMSICVGCGAKQPANYITCPESRPEACTRIYQPVCAERDTGVRCVTTPCDEAVEWVQKSNSCEACADEKVYGYYSGECAQPQTNTVN</sequence>
<gene>
    <name evidence="1" type="ORF">B9G39_20380</name>
</gene>
<proteinExistence type="predicted"/>
<reference evidence="1 2" key="1">
    <citation type="submission" date="2017-04" db="EMBL/GenBank/DDBJ databases">
        <title>Draft genome sequence of Zooshikella ganghwensis VG4 isolated from Red Sea sediments.</title>
        <authorList>
            <person name="Rehman Z."/>
            <person name="Alam I."/>
            <person name="Kamau A."/>
            <person name="Bajic V."/>
            <person name="Leiknes T."/>
        </authorList>
    </citation>
    <scope>NUCLEOTIDE SEQUENCE [LARGE SCALE GENOMIC DNA]</scope>
    <source>
        <strain evidence="1 2">VG4</strain>
    </source>
</reference>
<dbReference type="Proteomes" id="UP000257039">
    <property type="component" value="Unassembled WGS sequence"/>
</dbReference>
<dbReference type="EMBL" id="NDXW01000001">
    <property type="protein sequence ID" value="RDH45618.1"/>
    <property type="molecule type" value="Genomic_DNA"/>
</dbReference>
<evidence type="ECO:0000313" key="1">
    <source>
        <dbReference type="EMBL" id="RDH45618.1"/>
    </source>
</evidence>
<keyword evidence="2" id="KW-1185">Reference proteome</keyword>
<evidence type="ECO:0008006" key="3">
    <source>
        <dbReference type="Google" id="ProtNLM"/>
    </source>
</evidence>
<protein>
    <recommendedName>
        <fullName evidence="3">Kazal-like domain-containing protein</fullName>
    </recommendedName>
</protein>
<accession>A0A4P9VQ15</accession>
<name>A0A4P9VQ15_9GAMM</name>
<dbReference type="AlphaFoldDB" id="A0A4P9VQ15"/>
<organism evidence="1 2">
    <name type="scientific">Zooshikella ganghwensis</name>
    <dbReference type="NCBI Taxonomy" id="202772"/>
    <lineage>
        <taxon>Bacteria</taxon>
        <taxon>Pseudomonadati</taxon>
        <taxon>Pseudomonadota</taxon>
        <taxon>Gammaproteobacteria</taxon>
        <taxon>Oceanospirillales</taxon>
        <taxon>Zooshikellaceae</taxon>
        <taxon>Zooshikella</taxon>
    </lineage>
</organism>